<dbReference type="OrthoDB" id="13288at2"/>
<evidence type="ECO:0000313" key="2">
    <source>
        <dbReference type="EMBL" id="SUB58997.1"/>
    </source>
</evidence>
<dbReference type="SUPFAM" id="SSF53098">
    <property type="entry name" value="Ribonuclease H-like"/>
    <property type="match status" value="1"/>
</dbReference>
<organism evidence="2 3">
    <name type="scientific">Phocoenobacter uteri</name>
    <dbReference type="NCBI Taxonomy" id="146806"/>
    <lineage>
        <taxon>Bacteria</taxon>
        <taxon>Pseudomonadati</taxon>
        <taxon>Pseudomonadota</taxon>
        <taxon>Gammaproteobacteria</taxon>
        <taxon>Pasteurellales</taxon>
        <taxon>Pasteurellaceae</taxon>
        <taxon>Phocoenobacter</taxon>
    </lineage>
</organism>
<gene>
    <name evidence="2" type="ORF">NCTC12872_00969</name>
</gene>
<dbReference type="InterPro" id="IPR012337">
    <property type="entry name" value="RNaseH-like_sf"/>
</dbReference>
<dbReference type="GO" id="GO:0004527">
    <property type="term" value="F:exonuclease activity"/>
    <property type="evidence" value="ECO:0007669"/>
    <property type="project" value="UniProtKB-KW"/>
</dbReference>
<reference evidence="2 3" key="1">
    <citation type="submission" date="2018-06" db="EMBL/GenBank/DDBJ databases">
        <authorList>
            <consortium name="Pathogen Informatics"/>
            <person name="Doyle S."/>
        </authorList>
    </citation>
    <scope>NUCLEOTIDE SEQUENCE [LARGE SCALE GENOMIC DNA]</scope>
    <source>
        <strain evidence="2 3">NCTC12872</strain>
    </source>
</reference>
<dbReference type="InterPro" id="IPR019288">
    <property type="entry name" value="3'-5'_exonuclease_PolB-like"/>
</dbReference>
<dbReference type="EMBL" id="UGTA01000001">
    <property type="protein sequence ID" value="SUB58997.1"/>
    <property type="molecule type" value="Genomic_DNA"/>
</dbReference>
<dbReference type="Gene3D" id="3.30.420.10">
    <property type="entry name" value="Ribonuclease H-like superfamily/Ribonuclease H"/>
    <property type="match status" value="1"/>
</dbReference>
<dbReference type="InterPro" id="IPR036397">
    <property type="entry name" value="RNaseH_sf"/>
</dbReference>
<proteinExistence type="predicted"/>
<keyword evidence="2" id="KW-0378">Hydrolase</keyword>
<feature type="domain" description="Predicted 3'-5' exonuclease PolB-like" evidence="1">
    <location>
        <begin position="62"/>
        <end position="223"/>
    </location>
</feature>
<dbReference type="AlphaFoldDB" id="A0A379CBE7"/>
<dbReference type="Pfam" id="PF10108">
    <property type="entry name" value="DNA_pol_B_exo2"/>
    <property type="match status" value="1"/>
</dbReference>
<sequence>MNVFLDIETIPTQNEKIKQCIAGKITHPATMKKAETIEKWEQESKPQAIEEAVSKTGLNGAFGEIVSIACAIDDGEVKVFYLDDWQQADREEIILSQFFNYVSENYTPSCSLPPCFIGFNSVAFDLKFIHQRSVVNKVKPCGRFPVNPKAWDNNVCDVMIEYVGFGKYISLNDMALSLGIDGKGDIQGSDVWQYVQDGRIKEIAEYNKHDVEVTRKLYKRLNFIE</sequence>
<evidence type="ECO:0000313" key="3">
    <source>
        <dbReference type="Proteomes" id="UP000255417"/>
    </source>
</evidence>
<protein>
    <submittedName>
        <fullName evidence="2">Predicted 3'-5' exonuclease related to the exonuclease domain of PolB</fullName>
    </submittedName>
</protein>
<dbReference type="RefSeq" id="WP_115315495.1">
    <property type="nucleotide sequence ID" value="NZ_LWIF01000001.1"/>
</dbReference>
<keyword evidence="2" id="KW-0269">Exonuclease</keyword>
<accession>A0A379CBE7</accession>
<dbReference type="GO" id="GO:0003676">
    <property type="term" value="F:nucleic acid binding"/>
    <property type="evidence" value="ECO:0007669"/>
    <property type="project" value="InterPro"/>
</dbReference>
<keyword evidence="3" id="KW-1185">Reference proteome</keyword>
<keyword evidence="2" id="KW-0540">Nuclease</keyword>
<evidence type="ECO:0000259" key="1">
    <source>
        <dbReference type="Pfam" id="PF10108"/>
    </source>
</evidence>
<dbReference type="Proteomes" id="UP000255417">
    <property type="component" value="Unassembled WGS sequence"/>
</dbReference>
<name>A0A379CBE7_9PAST</name>